<evidence type="ECO:0000259" key="4">
    <source>
        <dbReference type="PROSITE" id="PS50102"/>
    </source>
</evidence>
<gene>
    <name evidence="6" type="ORF">FIBSPDRAFT_854611</name>
</gene>
<dbReference type="Pfam" id="PF08777">
    <property type="entry name" value="RRM_3"/>
    <property type="match status" value="1"/>
</dbReference>
<evidence type="ECO:0000256" key="2">
    <source>
        <dbReference type="PROSITE-ProRule" id="PRU00176"/>
    </source>
</evidence>
<feature type="domain" description="XRRM" evidence="5">
    <location>
        <begin position="205"/>
        <end position="326"/>
    </location>
</feature>
<dbReference type="InterPro" id="IPR014886">
    <property type="entry name" value="La_xRRM"/>
</dbReference>
<dbReference type="SUPFAM" id="SSF54928">
    <property type="entry name" value="RNA-binding domain, RBD"/>
    <property type="match status" value="1"/>
</dbReference>
<dbReference type="Pfam" id="PF00076">
    <property type="entry name" value="RRM_1"/>
    <property type="match status" value="1"/>
</dbReference>
<feature type="compositionally biased region" description="Basic and acidic residues" evidence="3">
    <location>
        <begin position="350"/>
        <end position="379"/>
    </location>
</feature>
<dbReference type="STRING" id="436010.A0A166PXY6"/>
<dbReference type="OrthoDB" id="439993at2759"/>
<feature type="compositionally biased region" description="Gly residues" evidence="3">
    <location>
        <begin position="310"/>
        <end position="330"/>
    </location>
</feature>
<dbReference type="InterPro" id="IPR000504">
    <property type="entry name" value="RRM_dom"/>
</dbReference>
<keyword evidence="7" id="KW-1185">Reference proteome</keyword>
<dbReference type="Gene3D" id="3.30.70.330">
    <property type="match status" value="2"/>
</dbReference>
<protein>
    <submittedName>
        <fullName evidence="6">Uncharacterized protein</fullName>
    </submittedName>
</protein>
<evidence type="ECO:0000256" key="1">
    <source>
        <dbReference type="ARBA" id="ARBA00022884"/>
    </source>
</evidence>
<dbReference type="PROSITE" id="PS51939">
    <property type="entry name" value="XRRM"/>
    <property type="match status" value="1"/>
</dbReference>
<keyword evidence="1 2" id="KW-0694">RNA-binding</keyword>
<dbReference type="GO" id="GO:0005634">
    <property type="term" value="C:nucleus"/>
    <property type="evidence" value="ECO:0007669"/>
    <property type="project" value="InterPro"/>
</dbReference>
<reference evidence="6 7" key="1">
    <citation type="journal article" date="2016" name="Mol. Biol. Evol.">
        <title>Comparative Genomics of Early-Diverging Mushroom-Forming Fungi Provides Insights into the Origins of Lignocellulose Decay Capabilities.</title>
        <authorList>
            <person name="Nagy L.G."/>
            <person name="Riley R."/>
            <person name="Tritt A."/>
            <person name="Adam C."/>
            <person name="Daum C."/>
            <person name="Floudas D."/>
            <person name="Sun H."/>
            <person name="Yadav J.S."/>
            <person name="Pangilinan J."/>
            <person name="Larsson K.H."/>
            <person name="Matsuura K."/>
            <person name="Barry K."/>
            <person name="Labutti K."/>
            <person name="Kuo R."/>
            <person name="Ohm R.A."/>
            <person name="Bhattacharya S.S."/>
            <person name="Shirouzu T."/>
            <person name="Yoshinaga Y."/>
            <person name="Martin F.M."/>
            <person name="Grigoriev I.V."/>
            <person name="Hibbett D.S."/>
        </authorList>
    </citation>
    <scope>NUCLEOTIDE SEQUENCE [LARGE SCALE GENOMIC DNA]</scope>
    <source>
        <strain evidence="6 7">CBS 109695</strain>
    </source>
</reference>
<evidence type="ECO:0000313" key="6">
    <source>
        <dbReference type="EMBL" id="KZP26565.1"/>
    </source>
</evidence>
<evidence type="ECO:0000259" key="5">
    <source>
        <dbReference type="PROSITE" id="PS51939"/>
    </source>
</evidence>
<dbReference type="AlphaFoldDB" id="A0A166PXY6"/>
<dbReference type="InterPro" id="IPR035979">
    <property type="entry name" value="RBD_domain_sf"/>
</dbReference>
<dbReference type="CDD" id="cd12291">
    <property type="entry name" value="RRM1_La"/>
    <property type="match status" value="1"/>
</dbReference>
<feature type="region of interest" description="Disordered" evidence="3">
    <location>
        <begin position="290"/>
        <end position="397"/>
    </location>
</feature>
<sequence length="417" mass="45425">MREFVTLGPEWVTQALKLSEDLEVDETGMKVRRKTEIQEPKGQFERSVYAKGFGTETPEIQEEIEKFFNNYGRASAVRMRRIDSTKEFKGSVFVEFADFSTVEKFLKADPKPQWKGEDLLTMSKEAYCEMKIKEKGLTGKSAAIRRDTLTRPSGRGFNAFQEMAKGKDGATGKDKPKPEIWLEFMGAKLRVLEEDGGSVKAEDVPHVKGATLKFVGCGGNASFKDLKDPLREHFSRVPFIEYQKGDDAGLVGFDKALSEADIAFVKEHVKTVNDKEVTWVVLEEEEEKTHQISRAQFAARQAVVRSQDGGNSGGRGGGRGGRGGRGARGSRGGDRGGRGRGGGSRGRGGGSDRKGGRDSRDKKPDAAEAKEADVAEAGEKRKRAIEPAGAADTGLRGQAVPMIQSVKKAKVDGEAAS</sequence>
<dbReference type="Proteomes" id="UP000076532">
    <property type="component" value="Unassembled WGS sequence"/>
</dbReference>
<dbReference type="InterPro" id="IPR002344">
    <property type="entry name" value="Lupus_La"/>
</dbReference>
<dbReference type="InterPro" id="IPR012677">
    <property type="entry name" value="Nucleotide-bd_a/b_plait_sf"/>
</dbReference>
<dbReference type="PRINTS" id="PR00302">
    <property type="entry name" value="LUPUSLA"/>
</dbReference>
<feature type="compositionally biased region" description="Gly residues" evidence="3">
    <location>
        <begin position="339"/>
        <end position="349"/>
    </location>
</feature>
<evidence type="ECO:0000256" key="3">
    <source>
        <dbReference type="SAM" id="MobiDB-lite"/>
    </source>
</evidence>
<accession>A0A166PXY6</accession>
<dbReference type="GO" id="GO:0006396">
    <property type="term" value="P:RNA processing"/>
    <property type="evidence" value="ECO:0007669"/>
    <property type="project" value="InterPro"/>
</dbReference>
<dbReference type="PROSITE" id="PS50102">
    <property type="entry name" value="RRM"/>
    <property type="match status" value="1"/>
</dbReference>
<dbReference type="GO" id="GO:1990904">
    <property type="term" value="C:ribonucleoprotein complex"/>
    <property type="evidence" value="ECO:0007669"/>
    <property type="project" value="UniProtKB-UniRule"/>
</dbReference>
<organism evidence="6 7">
    <name type="scientific">Athelia psychrophila</name>
    <dbReference type="NCBI Taxonomy" id="1759441"/>
    <lineage>
        <taxon>Eukaryota</taxon>
        <taxon>Fungi</taxon>
        <taxon>Dikarya</taxon>
        <taxon>Basidiomycota</taxon>
        <taxon>Agaricomycotina</taxon>
        <taxon>Agaricomycetes</taxon>
        <taxon>Agaricomycetidae</taxon>
        <taxon>Atheliales</taxon>
        <taxon>Atheliaceae</taxon>
        <taxon>Athelia</taxon>
    </lineage>
</organism>
<dbReference type="EMBL" id="KV417513">
    <property type="protein sequence ID" value="KZP26565.1"/>
    <property type="molecule type" value="Genomic_DNA"/>
</dbReference>
<proteinExistence type="predicted"/>
<dbReference type="GO" id="GO:0003723">
    <property type="term" value="F:RNA binding"/>
    <property type="evidence" value="ECO:0007669"/>
    <property type="project" value="UniProtKB-UniRule"/>
</dbReference>
<feature type="compositionally biased region" description="Low complexity" evidence="3">
    <location>
        <begin position="293"/>
        <end position="309"/>
    </location>
</feature>
<feature type="domain" description="RRM" evidence="4">
    <location>
        <begin position="46"/>
        <end position="133"/>
    </location>
</feature>
<name>A0A166PXY6_9AGAM</name>
<dbReference type="SMART" id="SM00360">
    <property type="entry name" value="RRM"/>
    <property type="match status" value="1"/>
</dbReference>
<evidence type="ECO:0000313" key="7">
    <source>
        <dbReference type="Proteomes" id="UP000076532"/>
    </source>
</evidence>